<dbReference type="GO" id="GO:0020037">
    <property type="term" value="F:heme binding"/>
    <property type="evidence" value="ECO:0007669"/>
    <property type="project" value="InterPro"/>
</dbReference>
<dbReference type="AlphaFoldDB" id="A0A8T1QAT9"/>
<dbReference type="GO" id="GO:0016132">
    <property type="term" value="P:brassinosteroid biosynthetic process"/>
    <property type="evidence" value="ECO:0007669"/>
    <property type="project" value="TreeGrafter"/>
</dbReference>
<evidence type="ECO:0000256" key="4">
    <source>
        <dbReference type="ARBA" id="ARBA00022617"/>
    </source>
</evidence>
<comment type="similarity">
    <text evidence="3">Belongs to the cytochrome P450 family.</text>
</comment>
<organism evidence="12 13">
    <name type="scientific">Carya illinoinensis</name>
    <name type="common">Pecan</name>
    <dbReference type="NCBI Taxonomy" id="32201"/>
    <lineage>
        <taxon>Eukaryota</taxon>
        <taxon>Viridiplantae</taxon>
        <taxon>Streptophyta</taxon>
        <taxon>Embryophyta</taxon>
        <taxon>Tracheophyta</taxon>
        <taxon>Spermatophyta</taxon>
        <taxon>Magnoliopsida</taxon>
        <taxon>eudicotyledons</taxon>
        <taxon>Gunneridae</taxon>
        <taxon>Pentapetalae</taxon>
        <taxon>rosids</taxon>
        <taxon>fabids</taxon>
        <taxon>Fagales</taxon>
        <taxon>Juglandaceae</taxon>
        <taxon>Carya</taxon>
    </lineage>
</organism>
<dbReference type="Proteomes" id="UP000811609">
    <property type="component" value="Chromosome 6"/>
</dbReference>
<evidence type="ECO:0000256" key="9">
    <source>
        <dbReference type="ARBA" id="ARBA00023004"/>
    </source>
</evidence>
<evidence type="ECO:0008006" key="14">
    <source>
        <dbReference type="Google" id="ProtNLM"/>
    </source>
</evidence>
<keyword evidence="13" id="KW-1185">Reference proteome</keyword>
<keyword evidence="7" id="KW-1133">Transmembrane helix</keyword>
<proteinExistence type="inferred from homology"/>
<name>A0A8T1QAT9_CARIL</name>
<keyword evidence="4" id="KW-0349">Heme</keyword>
<keyword evidence="5" id="KW-0812">Transmembrane</keyword>
<dbReference type="GO" id="GO:0016020">
    <property type="term" value="C:membrane"/>
    <property type="evidence" value="ECO:0007669"/>
    <property type="project" value="UniProtKB-SubCell"/>
</dbReference>
<evidence type="ECO:0000313" key="13">
    <source>
        <dbReference type="Proteomes" id="UP000811609"/>
    </source>
</evidence>
<dbReference type="GO" id="GO:0005506">
    <property type="term" value="F:iron ion binding"/>
    <property type="evidence" value="ECO:0007669"/>
    <property type="project" value="InterPro"/>
</dbReference>
<evidence type="ECO:0000256" key="8">
    <source>
        <dbReference type="ARBA" id="ARBA00023002"/>
    </source>
</evidence>
<reference evidence="12" key="1">
    <citation type="submission" date="2020-12" db="EMBL/GenBank/DDBJ databases">
        <title>WGS assembly of Carya illinoinensis cv. Pawnee.</title>
        <authorList>
            <person name="Platts A."/>
            <person name="Shu S."/>
            <person name="Wright S."/>
            <person name="Barry K."/>
            <person name="Edger P."/>
            <person name="Pires J.C."/>
            <person name="Schmutz J."/>
        </authorList>
    </citation>
    <scope>NUCLEOTIDE SEQUENCE</scope>
    <source>
        <tissue evidence="12">Leaf</tissue>
    </source>
</reference>
<evidence type="ECO:0000256" key="10">
    <source>
        <dbReference type="ARBA" id="ARBA00023033"/>
    </source>
</evidence>
<evidence type="ECO:0000256" key="1">
    <source>
        <dbReference type="ARBA" id="ARBA00001971"/>
    </source>
</evidence>
<dbReference type="FunFam" id="1.10.630.10:FF:000020">
    <property type="entry name" value="Cytochrome P450 family protein"/>
    <property type="match status" value="1"/>
</dbReference>
<evidence type="ECO:0000313" key="12">
    <source>
        <dbReference type="EMBL" id="KAG6651521.1"/>
    </source>
</evidence>
<dbReference type="EMBL" id="CM031814">
    <property type="protein sequence ID" value="KAG6651521.1"/>
    <property type="molecule type" value="Genomic_DNA"/>
</dbReference>
<keyword evidence="6" id="KW-0479">Metal-binding</keyword>
<evidence type="ECO:0000256" key="2">
    <source>
        <dbReference type="ARBA" id="ARBA00004370"/>
    </source>
</evidence>
<dbReference type="GO" id="GO:0010268">
    <property type="term" value="P:brassinosteroid homeostasis"/>
    <property type="evidence" value="ECO:0007669"/>
    <property type="project" value="TreeGrafter"/>
</dbReference>
<dbReference type="Pfam" id="PF00067">
    <property type="entry name" value="p450"/>
    <property type="match status" value="1"/>
</dbReference>
<keyword evidence="9" id="KW-0408">Iron</keyword>
<dbReference type="CDD" id="cd11043">
    <property type="entry name" value="CYP90-like"/>
    <property type="match status" value="1"/>
</dbReference>
<keyword evidence="10" id="KW-0503">Monooxygenase</keyword>
<dbReference type="InterPro" id="IPR001128">
    <property type="entry name" value="Cyt_P450"/>
</dbReference>
<dbReference type="PANTHER" id="PTHR24286">
    <property type="entry name" value="CYTOCHROME P450 26"/>
    <property type="match status" value="1"/>
</dbReference>
<evidence type="ECO:0000256" key="11">
    <source>
        <dbReference type="ARBA" id="ARBA00023136"/>
    </source>
</evidence>
<comment type="subcellular location">
    <subcellularLocation>
        <location evidence="2">Membrane</location>
    </subcellularLocation>
</comment>
<comment type="caution">
    <text evidence="12">The sequence shown here is derived from an EMBL/GenBank/DDBJ whole genome shotgun (WGS) entry which is preliminary data.</text>
</comment>
<dbReference type="GO" id="GO:0016705">
    <property type="term" value="F:oxidoreductase activity, acting on paired donors, with incorporation or reduction of molecular oxygen"/>
    <property type="evidence" value="ECO:0007669"/>
    <property type="project" value="InterPro"/>
</dbReference>
<dbReference type="GO" id="GO:0016125">
    <property type="term" value="P:sterol metabolic process"/>
    <property type="evidence" value="ECO:0007669"/>
    <property type="project" value="TreeGrafter"/>
</dbReference>
<evidence type="ECO:0000256" key="5">
    <source>
        <dbReference type="ARBA" id="ARBA00022692"/>
    </source>
</evidence>
<comment type="cofactor">
    <cofactor evidence="1">
        <name>heme</name>
        <dbReference type="ChEBI" id="CHEBI:30413"/>
    </cofactor>
</comment>
<gene>
    <name evidence="12" type="ORF">CIPAW_06G117900</name>
</gene>
<accession>A0A8T1QAT9</accession>
<keyword evidence="11" id="KW-0472">Membrane</keyword>
<sequence length="477" mass="54263">MWEVIAGAVAVIAIIYSLRQWRNPKCNGVLPPGSMGLPFIGESLELLVRSYSLDLHPFIKNRVQRYGTIFRTSLVGRSVVVSTNPELNHLIARQEGRLVELEYLDSFSKLMNLEGENKLNKLGLIHKHIRGITLNHFGADRIKKSLLPQIEQYVNKTLREWSRQPSVEVKRAASVMTFDFFAKYLFGYDAEKSPVNMSEKLSNTMKALMSFPINIPGTTYHKCLKDREEVLVMLRNITEERLASLEKHDRTGDLLDQAINIKGDNDQKLFSSEFIVNLLYALSFVGFDTISSSLSLTIKLLADHPSVLQELMAEHEAILKKRENPNAILTWDEYKSLTFTLQVINETLRLGFVAPGLLRKVVKDIEYKGYTIPAGWTVILANPALHLDPNTYKDPLAFNPWRWKYIDQGVMSKNFMPFGGGIRPCAGADYTKAFMATFLHVLVTKYRWKKVKGGNIVRNPILGFVDGIHVNFSEKRD</sequence>
<evidence type="ECO:0000256" key="3">
    <source>
        <dbReference type="ARBA" id="ARBA00010617"/>
    </source>
</evidence>
<dbReference type="GO" id="GO:0004497">
    <property type="term" value="F:monooxygenase activity"/>
    <property type="evidence" value="ECO:0007669"/>
    <property type="project" value="UniProtKB-KW"/>
</dbReference>
<evidence type="ECO:0000256" key="7">
    <source>
        <dbReference type="ARBA" id="ARBA00022989"/>
    </source>
</evidence>
<keyword evidence="8" id="KW-0560">Oxidoreductase</keyword>
<dbReference type="PANTHER" id="PTHR24286:SF305">
    <property type="entry name" value="CYTOCHROME P450 708A2"/>
    <property type="match status" value="1"/>
</dbReference>
<evidence type="ECO:0000256" key="6">
    <source>
        <dbReference type="ARBA" id="ARBA00022723"/>
    </source>
</evidence>
<protein>
    <recommendedName>
        <fullName evidence="14">Cytochrome P450</fullName>
    </recommendedName>
</protein>